<gene>
    <name evidence="1" type="ORF">JVT61DRAFT_5012</name>
</gene>
<reference evidence="1" key="1">
    <citation type="submission" date="2021-03" db="EMBL/GenBank/DDBJ databases">
        <title>Evolutionary innovations through gain and loss of genes in the ectomycorrhizal Boletales.</title>
        <authorList>
            <person name="Wu G."/>
            <person name="Miyauchi S."/>
            <person name="Morin E."/>
            <person name="Yang Z.-L."/>
            <person name="Xu J."/>
            <person name="Martin F.M."/>
        </authorList>
    </citation>
    <scope>NUCLEOTIDE SEQUENCE</scope>
    <source>
        <strain evidence="1">BR01</strain>
    </source>
</reference>
<dbReference type="InterPro" id="IPR016169">
    <property type="entry name" value="FAD-bd_PCMH_sub2"/>
</dbReference>
<dbReference type="Gene3D" id="3.30.465.10">
    <property type="match status" value="1"/>
</dbReference>
<name>A0A8I3AFN3_9AGAM</name>
<accession>A0A8I3AFN3</accession>
<proteinExistence type="predicted"/>
<evidence type="ECO:0000313" key="1">
    <source>
        <dbReference type="EMBL" id="KAG6380646.1"/>
    </source>
</evidence>
<sequence length="143" mass="15677">MHEYYSNLSRSVSISSKWDAQFKGLLVTRAATFSAYMNTQRETCQQTSAQCLLDGMLPNNTAAYDPPRSCAQGSIPSYYVDVAKVSDVQVAVMFAKTNSIPLVIKNSGGRLQILCISSSGLWPLADMWQFSTTLLIEAVLPVV</sequence>
<evidence type="ECO:0000313" key="2">
    <source>
        <dbReference type="Proteomes" id="UP000683000"/>
    </source>
</evidence>
<dbReference type="Proteomes" id="UP000683000">
    <property type="component" value="Unassembled WGS sequence"/>
</dbReference>
<dbReference type="EMBL" id="JAGFBS010000002">
    <property type="protein sequence ID" value="KAG6380646.1"/>
    <property type="molecule type" value="Genomic_DNA"/>
</dbReference>
<dbReference type="OrthoDB" id="9983560at2759"/>
<dbReference type="AlphaFoldDB" id="A0A8I3AFN3"/>
<comment type="caution">
    <text evidence="1">The sequence shown here is derived from an EMBL/GenBank/DDBJ whole genome shotgun (WGS) entry which is preliminary data.</text>
</comment>
<organism evidence="1 2">
    <name type="scientific">Boletus reticuloceps</name>
    <dbReference type="NCBI Taxonomy" id="495285"/>
    <lineage>
        <taxon>Eukaryota</taxon>
        <taxon>Fungi</taxon>
        <taxon>Dikarya</taxon>
        <taxon>Basidiomycota</taxon>
        <taxon>Agaricomycotina</taxon>
        <taxon>Agaricomycetes</taxon>
        <taxon>Agaricomycetidae</taxon>
        <taxon>Boletales</taxon>
        <taxon>Boletineae</taxon>
        <taxon>Boletaceae</taxon>
        <taxon>Boletoideae</taxon>
        <taxon>Boletus</taxon>
    </lineage>
</organism>
<protein>
    <recommendedName>
        <fullName evidence="3">FAD linked oxidase N-terminal domain-containing protein</fullName>
    </recommendedName>
</protein>
<evidence type="ECO:0008006" key="3">
    <source>
        <dbReference type="Google" id="ProtNLM"/>
    </source>
</evidence>
<keyword evidence="2" id="KW-1185">Reference proteome</keyword>